<keyword evidence="3 6" id="KW-0418">Kinase</keyword>
<evidence type="ECO:0000256" key="3">
    <source>
        <dbReference type="ARBA" id="ARBA00022777"/>
    </source>
</evidence>
<dbReference type="PROSITE" id="PS50011">
    <property type="entry name" value="PROTEIN_KINASE_DOM"/>
    <property type="match status" value="1"/>
</dbReference>
<gene>
    <name evidence="6" type="ORF">C2G38_2030764</name>
</gene>
<evidence type="ECO:0000313" key="6">
    <source>
        <dbReference type="EMBL" id="RIB25779.1"/>
    </source>
</evidence>
<dbReference type="Pfam" id="PF00069">
    <property type="entry name" value="Pkinase"/>
    <property type="match status" value="1"/>
</dbReference>
<feature type="domain" description="Protein kinase" evidence="5">
    <location>
        <begin position="127"/>
        <end position="382"/>
    </location>
</feature>
<reference evidence="6 7" key="1">
    <citation type="submission" date="2018-06" db="EMBL/GenBank/DDBJ databases">
        <title>Comparative genomics reveals the genomic features of Rhizophagus irregularis, R. cerebriforme, R. diaphanum and Gigaspora rosea, and their symbiotic lifestyle signature.</title>
        <authorList>
            <person name="Morin E."/>
            <person name="San Clemente H."/>
            <person name="Chen E.C.H."/>
            <person name="De La Providencia I."/>
            <person name="Hainaut M."/>
            <person name="Kuo A."/>
            <person name="Kohler A."/>
            <person name="Murat C."/>
            <person name="Tang N."/>
            <person name="Roy S."/>
            <person name="Loubradou J."/>
            <person name="Henrissat B."/>
            <person name="Grigoriev I.V."/>
            <person name="Corradi N."/>
            <person name="Roux C."/>
            <person name="Martin F.M."/>
        </authorList>
    </citation>
    <scope>NUCLEOTIDE SEQUENCE [LARGE SCALE GENOMIC DNA]</scope>
    <source>
        <strain evidence="6 7">DAOM 194757</strain>
    </source>
</reference>
<evidence type="ECO:0000256" key="1">
    <source>
        <dbReference type="ARBA" id="ARBA00022679"/>
    </source>
</evidence>
<dbReference type="GO" id="GO:0005524">
    <property type="term" value="F:ATP binding"/>
    <property type="evidence" value="ECO:0007669"/>
    <property type="project" value="UniProtKB-KW"/>
</dbReference>
<sequence>MGTPAEKDIDITSTYVSIDRECVEMVVAYRSTLSNQQEQREMGEKGGIISRHIYDQHSNQINREICEECNQLCNSSGWCNHCCAKRFQQDFKNWTSGNDIVDKFIQDVQLKACNSDETLEWVPFEKFKDVTYLSKGGFGTVYRARWPDGYILRWNKTKWDRSFDKDVCLKSLNDSTDISSEFLQEVRSQLKLRKKSAAIAIYGITKDPVTNNYIMIMDYAKEGSLRKLLNNKFNKLDWDDKVAHIYLVINNLNEIHKEGLVYKDFHPDFGMCRPVSQLKASNEIYGVLPYVAPEILTGQEYIKSSDIYSLGIIMSEILTGYPPYHDISHDAYLATQILTGLRPKIHCSIPKLLMDVIKRCWNADPDSRPTSEELLNIFNQWKTEEWGYFIDKSSELYKQIQEINKESTGYDPKNFVPNPRAFYTSRLLSFSNTSIPRNVDTCVDESDEAD</sequence>
<evidence type="ECO:0000256" key="2">
    <source>
        <dbReference type="ARBA" id="ARBA00022741"/>
    </source>
</evidence>
<protein>
    <submittedName>
        <fullName evidence="6">Kinase-like domain-containing protein</fullName>
    </submittedName>
</protein>
<keyword evidence="1" id="KW-0808">Transferase</keyword>
<dbReference type="Gene3D" id="1.10.510.10">
    <property type="entry name" value="Transferase(Phosphotransferase) domain 1"/>
    <property type="match status" value="1"/>
</dbReference>
<proteinExistence type="predicted"/>
<keyword evidence="2" id="KW-0547">Nucleotide-binding</keyword>
<name>A0A397VXR6_9GLOM</name>
<dbReference type="STRING" id="44941.A0A397VXR6"/>
<evidence type="ECO:0000313" key="7">
    <source>
        <dbReference type="Proteomes" id="UP000266673"/>
    </source>
</evidence>
<dbReference type="Proteomes" id="UP000266673">
    <property type="component" value="Unassembled WGS sequence"/>
</dbReference>
<dbReference type="PANTHER" id="PTHR44329">
    <property type="entry name" value="SERINE/THREONINE-PROTEIN KINASE TNNI3K-RELATED"/>
    <property type="match status" value="1"/>
</dbReference>
<evidence type="ECO:0000259" key="5">
    <source>
        <dbReference type="PROSITE" id="PS50011"/>
    </source>
</evidence>
<dbReference type="PANTHER" id="PTHR44329:SF288">
    <property type="entry name" value="MITOGEN-ACTIVATED PROTEIN KINASE KINASE KINASE 20"/>
    <property type="match status" value="1"/>
</dbReference>
<evidence type="ECO:0000256" key="4">
    <source>
        <dbReference type="ARBA" id="ARBA00022840"/>
    </source>
</evidence>
<dbReference type="AlphaFoldDB" id="A0A397VXR6"/>
<dbReference type="InterPro" id="IPR051681">
    <property type="entry name" value="Ser/Thr_Kinases-Pseudokinases"/>
</dbReference>
<dbReference type="SUPFAM" id="SSF56112">
    <property type="entry name" value="Protein kinase-like (PK-like)"/>
    <property type="match status" value="1"/>
</dbReference>
<dbReference type="InterPro" id="IPR011009">
    <property type="entry name" value="Kinase-like_dom_sf"/>
</dbReference>
<keyword evidence="7" id="KW-1185">Reference proteome</keyword>
<organism evidence="6 7">
    <name type="scientific">Gigaspora rosea</name>
    <dbReference type="NCBI Taxonomy" id="44941"/>
    <lineage>
        <taxon>Eukaryota</taxon>
        <taxon>Fungi</taxon>
        <taxon>Fungi incertae sedis</taxon>
        <taxon>Mucoromycota</taxon>
        <taxon>Glomeromycotina</taxon>
        <taxon>Glomeromycetes</taxon>
        <taxon>Diversisporales</taxon>
        <taxon>Gigasporaceae</taxon>
        <taxon>Gigaspora</taxon>
    </lineage>
</organism>
<comment type="caution">
    <text evidence="6">The sequence shown here is derived from an EMBL/GenBank/DDBJ whole genome shotgun (WGS) entry which is preliminary data.</text>
</comment>
<keyword evidence="4" id="KW-0067">ATP-binding</keyword>
<dbReference type="InterPro" id="IPR000719">
    <property type="entry name" value="Prot_kinase_dom"/>
</dbReference>
<accession>A0A397VXR6</accession>
<dbReference type="EMBL" id="QKWP01000162">
    <property type="protein sequence ID" value="RIB25779.1"/>
    <property type="molecule type" value="Genomic_DNA"/>
</dbReference>
<dbReference type="GO" id="GO:0004674">
    <property type="term" value="F:protein serine/threonine kinase activity"/>
    <property type="evidence" value="ECO:0007669"/>
    <property type="project" value="TreeGrafter"/>
</dbReference>